<dbReference type="PANTHER" id="PTHR41259">
    <property type="entry name" value="DOUBLE-STRAND BREAK REPAIR RAD50 ATPASE, PUTATIVE-RELATED"/>
    <property type="match status" value="1"/>
</dbReference>
<dbReference type="RefSeq" id="WP_390893293.1">
    <property type="nucleotide sequence ID" value="NZ_JAWDID010000010.1"/>
</dbReference>
<dbReference type="Gene3D" id="3.40.50.300">
    <property type="entry name" value="P-loop containing nucleotide triphosphate hydrolases"/>
    <property type="match status" value="1"/>
</dbReference>
<keyword evidence="3" id="KW-1185">Reference proteome</keyword>
<reference evidence="2 3" key="1">
    <citation type="submission" date="2023-09" db="EMBL/GenBank/DDBJ databases">
        <title>Whole genome shotgun sequencing (WGS) of Bosea sp. ZW T0_25, isolated from stored onions (Allium cepa).</title>
        <authorList>
            <person name="Stoll D.A."/>
            <person name="Huch M."/>
        </authorList>
    </citation>
    <scope>NUCLEOTIDE SEQUENCE [LARGE SCALE GENOMIC DNA]</scope>
    <source>
        <strain evidence="2 3">ZW T0_25</strain>
    </source>
</reference>
<dbReference type="EMBL" id="JAWDID010000010">
    <property type="protein sequence ID" value="MDU0339977.1"/>
    <property type="molecule type" value="Genomic_DNA"/>
</dbReference>
<accession>A0ABU3S5C6</accession>
<keyword evidence="2" id="KW-0238">DNA-binding</keyword>
<gene>
    <name evidence="2" type="ORF">RKE40_08795</name>
</gene>
<dbReference type="InterPro" id="IPR027417">
    <property type="entry name" value="P-loop_NTPase"/>
</dbReference>
<evidence type="ECO:0000313" key="2">
    <source>
        <dbReference type="EMBL" id="MDU0339977.1"/>
    </source>
</evidence>
<dbReference type="SUPFAM" id="SSF52540">
    <property type="entry name" value="P-loop containing nucleoside triphosphate hydrolases"/>
    <property type="match status" value="1"/>
</dbReference>
<feature type="non-terminal residue" evidence="2">
    <location>
        <position position="1"/>
    </location>
</feature>
<proteinExistence type="predicted"/>
<sequence length="180" mass="20272">AAVEEAWQETSEKLTAAEKRRAGLEREVALLSRLRDALEAARTTARDHYFRPVMAELKPLLGLLFEDASVTFDEETLLPRTVRRNGLEEPVGVLSGGMREQLAVLTRLAFARLLAKDGQPAPVILDDALVYSDDDRIERMFDALHRQASDQQIIVFSCRQRAFSQLGGNILRMKPWIPEA</sequence>
<dbReference type="PANTHER" id="PTHR41259:SF1">
    <property type="entry name" value="DOUBLE-STRAND BREAK REPAIR RAD50 ATPASE, PUTATIVE-RELATED"/>
    <property type="match status" value="1"/>
</dbReference>
<dbReference type="GO" id="GO:0003677">
    <property type="term" value="F:DNA binding"/>
    <property type="evidence" value="ECO:0007669"/>
    <property type="project" value="UniProtKB-KW"/>
</dbReference>
<protein>
    <submittedName>
        <fullName evidence="2">DNA-binding protein</fullName>
    </submittedName>
</protein>
<organism evidence="2 3">
    <name type="scientific">Bosea rubneri</name>
    <dbReference type="NCBI Taxonomy" id="3075434"/>
    <lineage>
        <taxon>Bacteria</taxon>
        <taxon>Pseudomonadati</taxon>
        <taxon>Pseudomonadota</taxon>
        <taxon>Alphaproteobacteria</taxon>
        <taxon>Hyphomicrobiales</taxon>
        <taxon>Boseaceae</taxon>
        <taxon>Bosea</taxon>
    </lineage>
</organism>
<feature type="coiled-coil region" evidence="1">
    <location>
        <begin position="7"/>
        <end position="41"/>
    </location>
</feature>
<dbReference type="Proteomes" id="UP001254257">
    <property type="component" value="Unassembled WGS sequence"/>
</dbReference>
<evidence type="ECO:0000313" key="3">
    <source>
        <dbReference type="Proteomes" id="UP001254257"/>
    </source>
</evidence>
<evidence type="ECO:0000256" key="1">
    <source>
        <dbReference type="SAM" id="Coils"/>
    </source>
</evidence>
<comment type="caution">
    <text evidence="2">The sequence shown here is derived from an EMBL/GenBank/DDBJ whole genome shotgun (WGS) entry which is preliminary data.</text>
</comment>
<name>A0ABU3S5C6_9HYPH</name>
<keyword evidence="1" id="KW-0175">Coiled coil</keyword>
<dbReference type="CDD" id="cd00267">
    <property type="entry name" value="ABC_ATPase"/>
    <property type="match status" value="1"/>
</dbReference>